<evidence type="ECO:0000259" key="1">
    <source>
        <dbReference type="PROSITE" id="PS51782"/>
    </source>
</evidence>
<dbReference type="InterPro" id="IPR018392">
    <property type="entry name" value="LysM"/>
</dbReference>
<gene>
    <name evidence="2" type="ORF">LCGC14_0768230</name>
</gene>
<name>A0A0F9PZ58_9ZZZZ</name>
<reference evidence="2" key="1">
    <citation type="journal article" date="2015" name="Nature">
        <title>Complex archaea that bridge the gap between prokaryotes and eukaryotes.</title>
        <authorList>
            <person name="Spang A."/>
            <person name="Saw J.H."/>
            <person name="Jorgensen S.L."/>
            <person name="Zaremba-Niedzwiedzka K."/>
            <person name="Martijn J."/>
            <person name="Lind A.E."/>
            <person name="van Eijk R."/>
            <person name="Schleper C."/>
            <person name="Guy L."/>
            <person name="Ettema T.J."/>
        </authorList>
    </citation>
    <scope>NUCLEOTIDE SEQUENCE</scope>
</reference>
<dbReference type="EMBL" id="LAZR01001930">
    <property type="protein sequence ID" value="KKN36960.1"/>
    <property type="molecule type" value="Genomic_DNA"/>
</dbReference>
<dbReference type="InterPro" id="IPR036779">
    <property type="entry name" value="LysM_dom_sf"/>
</dbReference>
<proteinExistence type="predicted"/>
<dbReference type="AlphaFoldDB" id="A0A0F9PZ58"/>
<feature type="domain" description="LysM" evidence="1">
    <location>
        <begin position="13"/>
        <end position="60"/>
    </location>
</feature>
<accession>A0A0F9PZ58</accession>
<dbReference type="SMART" id="SM00257">
    <property type="entry name" value="LysM"/>
    <property type="match status" value="1"/>
</dbReference>
<dbReference type="Gene3D" id="3.10.350.10">
    <property type="entry name" value="LysM domain"/>
    <property type="match status" value="1"/>
</dbReference>
<organism evidence="2">
    <name type="scientific">marine sediment metagenome</name>
    <dbReference type="NCBI Taxonomy" id="412755"/>
    <lineage>
        <taxon>unclassified sequences</taxon>
        <taxon>metagenomes</taxon>
        <taxon>ecological metagenomes</taxon>
    </lineage>
</organism>
<dbReference type="SUPFAM" id="SSF54106">
    <property type="entry name" value="LysM domain"/>
    <property type="match status" value="1"/>
</dbReference>
<sequence>MLAIFCKCYAQEWIYTVVEGDNLWNLSEKHLDKVTRFEQLRKLNGIENPKHLQPGTRVRVPLEWIRSNPVAAKIISITGTAKLQRAKKSDNDTVTVGTMMHLG</sequence>
<feature type="non-terminal residue" evidence="2">
    <location>
        <position position="103"/>
    </location>
</feature>
<dbReference type="Pfam" id="PF01476">
    <property type="entry name" value="LysM"/>
    <property type="match status" value="1"/>
</dbReference>
<dbReference type="PROSITE" id="PS51782">
    <property type="entry name" value="LYSM"/>
    <property type="match status" value="1"/>
</dbReference>
<comment type="caution">
    <text evidence="2">The sequence shown here is derived from an EMBL/GenBank/DDBJ whole genome shotgun (WGS) entry which is preliminary data.</text>
</comment>
<evidence type="ECO:0000313" key="2">
    <source>
        <dbReference type="EMBL" id="KKN36960.1"/>
    </source>
</evidence>
<dbReference type="CDD" id="cd00118">
    <property type="entry name" value="LysM"/>
    <property type="match status" value="1"/>
</dbReference>
<protein>
    <recommendedName>
        <fullName evidence="1">LysM domain-containing protein</fullName>
    </recommendedName>
</protein>